<evidence type="ECO:0000313" key="2">
    <source>
        <dbReference type="EnsemblPlants" id="TuG1812G0700003847.01.T01.cds310978"/>
    </source>
</evidence>
<feature type="compositionally biased region" description="Basic and acidic residues" evidence="1">
    <location>
        <begin position="446"/>
        <end position="478"/>
    </location>
</feature>
<reference evidence="2" key="3">
    <citation type="submission" date="2022-06" db="UniProtKB">
        <authorList>
            <consortium name="EnsemblPlants"/>
        </authorList>
    </citation>
    <scope>IDENTIFICATION</scope>
</reference>
<evidence type="ECO:0000313" key="3">
    <source>
        <dbReference type="Proteomes" id="UP000015106"/>
    </source>
</evidence>
<reference evidence="3" key="1">
    <citation type="journal article" date="2013" name="Nature">
        <title>Draft genome of the wheat A-genome progenitor Triticum urartu.</title>
        <authorList>
            <person name="Ling H.Q."/>
            <person name="Zhao S."/>
            <person name="Liu D."/>
            <person name="Wang J."/>
            <person name="Sun H."/>
            <person name="Zhang C."/>
            <person name="Fan H."/>
            <person name="Li D."/>
            <person name="Dong L."/>
            <person name="Tao Y."/>
            <person name="Gao C."/>
            <person name="Wu H."/>
            <person name="Li Y."/>
            <person name="Cui Y."/>
            <person name="Guo X."/>
            <person name="Zheng S."/>
            <person name="Wang B."/>
            <person name="Yu K."/>
            <person name="Liang Q."/>
            <person name="Yang W."/>
            <person name="Lou X."/>
            <person name="Chen J."/>
            <person name="Feng M."/>
            <person name="Jian J."/>
            <person name="Zhang X."/>
            <person name="Luo G."/>
            <person name="Jiang Y."/>
            <person name="Liu J."/>
            <person name="Wang Z."/>
            <person name="Sha Y."/>
            <person name="Zhang B."/>
            <person name="Wu H."/>
            <person name="Tang D."/>
            <person name="Shen Q."/>
            <person name="Xue P."/>
            <person name="Zou S."/>
            <person name="Wang X."/>
            <person name="Liu X."/>
            <person name="Wang F."/>
            <person name="Yang Y."/>
            <person name="An X."/>
            <person name="Dong Z."/>
            <person name="Zhang K."/>
            <person name="Zhang X."/>
            <person name="Luo M.C."/>
            <person name="Dvorak J."/>
            <person name="Tong Y."/>
            <person name="Wang J."/>
            <person name="Yang H."/>
            <person name="Li Z."/>
            <person name="Wang D."/>
            <person name="Zhang A."/>
            <person name="Wang J."/>
        </authorList>
    </citation>
    <scope>NUCLEOTIDE SEQUENCE</scope>
    <source>
        <strain evidence="3">cv. G1812</strain>
    </source>
</reference>
<keyword evidence="3" id="KW-1185">Reference proteome</keyword>
<dbReference type="AlphaFoldDB" id="A0A8R7V833"/>
<feature type="region of interest" description="Disordered" evidence="1">
    <location>
        <begin position="281"/>
        <end position="306"/>
    </location>
</feature>
<feature type="compositionally biased region" description="Basic and acidic residues" evidence="1">
    <location>
        <begin position="507"/>
        <end position="522"/>
    </location>
</feature>
<feature type="compositionally biased region" description="Basic and acidic residues" evidence="1">
    <location>
        <begin position="286"/>
        <end position="298"/>
    </location>
</feature>
<evidence type="ECO:0000256" key="1">
    <source>
        <dbReference type="SAM" id="MobiDB-lite"/>
    </source>
</evidence>
<organism evidence="2 3">
    <name type="scientific">Triticum urartu</name>
    <name type="common">Red wild einkorn</name>
    <name type="synonym">Crithodium urartu</name>
    <dbReference type="NCBI Taxonomy" id="4572"/>
    <lineage>
        <taxon>Eukaryota</taxon>
        <taxon>Viridiplantae</taxon>
        <taxon>Streptophyta</taxon>
        <taxon>Embryophyta</taxon>
        <taxon>Tracheophyta</taxon>
        <taxon>Spermatophyta</taxon>
        <taxon>Magnoliopsida</taxon>
        <taxon>Liliopsida</taxon>
        <taxon>Poales</taxon>
        <taxon>Poaceae</taxon>
        <taxon>BOP clade</taxon>
        <taxon>Pooideae</taxon>
        <taxon>Triticodae</taxon>
        <taxon>Triticeae</taxon>
        <taxon>Triticinae</taxon>
        <taxon>Triticum</taxon>
    </lineage>
</organism>
<sequence length="540" mass="58501">MSSNWTGQVTLSLPREKWRNALLVSEVVAGVHLPLGDGESLEVASEVTLTPHLAAVVARDTADHRVLPDVQVPVVHVRAPRALANERLHEVVQTADPVRPVRAVARPERDVLDVVEHAAPVRVWRVRIGDAADPSAVRLQDHEPRGGAVEPGEDLVPRVLCDGLLDVVGLVLGERAQAGRPVEERLHRRLDVAGVDVDRGLQPAHLPAVGARHAELREQAAHRAHQRAAAAEIQGLEEGLLVLHDHPYAEVLGEGRRERLPFGHGAGRALVNGLLDVGERHRRRDRYQPDLPRQHDAEVPAAAAADGPEEVAPHGLLVQEPPVGVDQRGVEDVVDGEAVLAHHHAHAAAAEVAAQAHGRAHAGREREPGRRLRDGVVQLPDRRARVHPRGGRDAVDAHGAEVGEVDHREHLGALGPVREPLVVVPAAAHADAHVVAAAAEHRGLDVGRVGGRHDAERPHRGRGEELGVPDRRHQDRSERRRARREHALAGDARREALEEVAGGSQGRGEHAATEDAKGEQECHACGNRHCCRSRTKWHRA</sequence>
<gene>
    <name evidence="2" type="primary">LOC125522829</name>
</gene>
<accession>A0A8R7V833</accession>
<feature type="region of interest" description="Disordered" evidence="1">
    <location>
        <begin position="353"/>
        <end position="373"/>
    </location>
</feature>
<name>A0A8R7V833_TRIUA</name>
<reference evidence="2" key="2">
    <citation type="submission" date="2018-03" db="EMBL/GenBank/DDBJ databases">
        <title>The Triticum urartu genome reveals the dynamic nature of wheat genome evolution.</title>
        <authorList>
            <person name="Ling H."/>
            <person name="Ma B."/>
            <person name="Shi X."/>
            <person name="Liu H."/>
            <person name="Dong L."/>
            <person name="Sun H."/>
            <person name="Cao Y."/>
            <person name="Gao Q."/>
            <person name="Zheng S."/>
            <person name="Li Y."/>
            <person name="Yu Y."/>
            <person name="Du H."/>
            <person name="Qi M."/>
            <person name="Li Y."/>
            <person name="Yu H."/>
            <person name="Cui Y."/>
            <person name="Wang N."/>
            <person name="Chen C."/>
            <person name="Wu H."/>
            <person name="Zhao Y."/>
            <person name="Zhang J."/>
            <person name="Li Y."/>
            <person name="Zhou W."/>
            <person name="Zhang B."/>
            <person name="Hu W."/>
            <person name="Eijk M."/>
            <person name="Tang J."/>
            <person name="Witsenboer H."/>
            <person name="Zhao S."/>
            <person name="Li Z."/>
            <person name="Zhang A."/>
            <person name="Wang D."/>
            <person name="Liang C."/>
        </authorList>
    </citation>
    <scope>NUCLEOTIDE SEQUENCE [LARGE SCALE GENOMIC DNA]</scope>
    <source>
        <strain evidence="2">cv. G1812</strain>
    </source>
</reference>
<dbReference type="Gramene" id="TuG1812G0700003847.01.T01">
    <property type="protein sequence ID" value="TuG1812G0700003847.01.T01.cds310978"/>
    <property type="gene ID" value="TuG1812G0700003847.01"/>
</dbReference>
<feature type="compositionally biased region" description="Basic and acidic residues" evidence="1">
    <location>
        <begin position="485"/>
        <end position="497"/>
    </location>
</feature>
<feature type="region of interest" description="Disordered" evidence="1">
    <location>
        <begin position="446"/>
        <end position="523"/>
    </location>
</feature>
<proteinExistence type="predicted"/>
<dbReference type="Proteomes" id="UP000015106">
    <property type="component" value="Chromosome 7"/>
</dbReference>
<feature type="compositionally biased region" description="Basic and acidic residues" evidence="1">
    <location>
        <begin position="362"/>
        <end position="373"/>
    </location>
</feature>
<protein>
    <submittedName>
        <fullName evidence="2">Uncharacterized protein</fullName>
    </submittedName>
</protein>
<dbReference type="EnsemblPlants" id="TuG1812G0700003847.01.T01">
    <property type="protein sequence ID" value="TuG1812G0700003847.01.T01.cds310978"/>
    <property type="gene ID" value="TuG1812G0700003847.01"/>
</dbReference>